<proteinExistence type="predicted"/>
<feature type="transmembrane region" description="Helical" evidence="1">
    <location>
        <begin position="123"/>
        <end position="142"/>
    </location>
</feature>
<accession>A0ABP6DB86</accession>
<comment type="caution">
    <text evidence="2">The sequence shown here is derived from an EMBL/GenBank/DDBJ whole genome shotgun (WGS) entry which is preliminary data.</text>
</comment>
<reference evidence="3" key="1">
    <citation type="journal article" date="2019" name="Int. J. Syst. Evol. Microbiol.">
        <title>The Global Catalogue of Microorganisms (GCM) 10K type strain sequencing project: providing services to taxonomists for standard genome sequencing and annotation.</title>
        <authorList>
            <consortium name="The Broad Institute Genomics Platform"/>
            <consortium name="The Broad Institute Genome Sequencing Center for Infectious Disease"/>
            <person name="Wu L."/>
            <person name="Ma J."/>
        </authorList>
    </citation>
    <scope>NUCLEOTIDE SEQUENCE [LARGE SCALE GENOMIC DNA]</scope>
    <source>
        <strain evidence="3">JCM 6833</strain>
    </source>
</reference>
<dbReference type="InterPro" id="IPR045713">
    <property type="entry name" value="DUF6069"/>
</dbReference>
<keyword evidence="1" id="KW-0472">Membrane</keyword>
<evidence type="ECO:0000313" key="3">
    <source>
        <dbReference type="Proteomes" id="UP001501509"/>
    </source>
</evidence>
<name>A0ABP6DB86_9ACTN</name>
<organism evidence="2 3">
    <name type="scientific">Actinomadura fulvescens</name>
    <dbReference type="NCBI Taxonomy" id="46160"/>
    <lineage>
        <taxon>Bacteria</taxon>
        <taxon>Bacillati</taxon>
        <taxon>Actinomycetota</taxon>
        <taxon>Actinomycetes</taxon>
        <taxon>Streptosporangiales</taxon>
        <taxon>Thermomonosporaceae</taxon>
        <taxon>Actinomadura</taxon>
    </lineage>
</organism>
<dbReference type="EMBL" id="BAAATD010000022">
    <property type="protein sequence ID" value="GAA2637292.1"/>
    <property type="molecule type" value="Genomic_DNA"/>
</dbReference>
<evidence type="ECO:0000256" key="1">
    <source>
        <dbReference type="SAM" id="Phobius"/>
    </source>
</evidence>
<keyword evidence="3" id="KW-1185">Reference proteome</keyword>
<protein>
    <recommendedName>
        <fullName evidence="4">DUF998 domain-containing protein</fullName>
    </recommendedName>
</protein>
<sequence>MATSPDAAPHRPWSGRPLWQVGLAAALAAAAASVLVYGAARAAGVPMELTEIFDNEFARMPVTNMAFGALLDGGAAGTALAYACRRWARRPRRLFMAVAMTGLIASFSLPITSDASTATKVVLAISHVVVAAIIVPALALALPRVATLGDDAVRN</sequence>
<gene>
    <name evidence="2" type="ORF">GCM10010411_90920</name>
</gene>
<keyword evidence="1" id="KW-1133">Transmembrane helix</keyword>
<keyword evidence="1" id="KW-0812">Transmembrane</keyword>
<dbReference type="Pfam" id="PF19545">
    <property type="entry name" value="DUF6069"/>
    <property type="match status" value="1"/>
</dbReference>
<evidence type="ECO:0000313" key="2">
    <source>
        <dbReference type="EMBL" id="GAA2637292.1"/>
    </source>
</evidence>
<dbReference type="RefSeq" id="WP_344549010.1">
    <property type="nucleotide sequence ID" value="NZ_BAAATD010000022.1"/>
</dbReference>
<feature type="transmembrane region" description="Helical" evidence="1">
    <location>
        <begin position="94"/>
        <end position="111"/>
    </location>
</feature>
<feature type="transmembrane region" description="Helical" evidence="1">
    <location>
        <begin position="21"/>
        <end position="40"/>
    </location>
</feature>
<feature type="transmembrane region" description="Helical" evidence="1">
    <location>
        <begin position="60"/>
        <end position="82"/>
    </location>
</feature>
<evidence type="ECO:0008006" key="4">
    <source>
        <dbReference type="Google" id="ProtNLM"/>
    </source>
</evidence>
<dbReference type="Proteomes" id="UP001501509">
    <property type="component" value="Unassembled WGS sequence"/>
</dbReference>